<evidence type="ECO:0000313" key="3">
    <source>
        <dbReference type="EMBL" id="SEP03263.1"/>
    </source>
</evidence>
<evidence type="ECO:0008006" key="5">
    <source>
        <dbReference type="Google" id="ProtNLM"/>
    </source>
</evidence>
<proteinExistence type="predicted"/>
<feature type="transmembrane region" description="Helical" evidence="2">
    <location>
        <begin position="245"/>
        <end position="265"/>
    </location>
</feature>
<feature type="compositionally biased region" description="Polar residues" evidence="1">
    <location>
        <begin position="333"/>
        <end position="342"/>
    </location>
</feature>
<feature type="region of interest" description="Disordered" evidence="1">
    <location>
        <begin position="326"/>
        <end position="348"/>
    </location>
</feature>
<dbReference type="AlphaFoldDB" id="A0A1H8UJW9"/>
<dbReference type="Proteomes" id="UP000198775">
    <property type="component" value="Unassembled WGS sequence"/>
</dbReference>
<keyword evidence="2" id="KW-0812">Transmembrane</keyword>
<name>A0A1H8UJW9_9EURY</name>
<feature type="transmembrane region" description="Helical" evidence="2">
    <location>
        <begin position="96"/>
        <end position="119"/>
    </location>
</feature>
<sequence>MRHRLRRVSTFVCASVILLLLATQPALAQSGSSGGGGALVDIIIEAFRQLLRALFSPIETIRSLGDSLARLVVGTPHPESTFSRPTNGPWPNIYDYYWGTIIPLSLTLYGLSIGLVIFFESTSHLFSSYHRSKLKKRAFAGLLGILSWWWMAALSLRFIDALSGFLTPSLSNISWFQTLSFSAIGLIGLVLSWAVDIILFLLIALIYLVRQHALYLYVLLMPLLIVLWIPGVGPFKLVSKFMKKLASFYVPFLFMTVPVALLFRLGDLLGTSAGPTLGGIGTWISALVIPFLALVSPLVLFWQAGALFFIGDRMAHHFSAQRAKNRARRVKQGINTGKQGSRNFVRGLRDEPAITQSGQYVFDSGDSRAHSAGQRLNNVGSRLRNPENGNGGNSGGNLGGGGGSSASETSSTDSGGDAYDRSNQDQFRDPETKDRSRDSTDEPPRYIH</sequence>
<reference evidence="4" key="1">
    <citation type="submission" date="2016-10" db="EMBL/GenBank/DDBJ databases">
        <authorList>
            <person name="Varghese N."/>
            <person name="Submissions S."/>
        </authorList>
    </citation>
    <scope>NUCLEOTIDE SEQUENCE [LARGE SCALE GENOMIC DNA]</scope>
    <source>
        <strain evidence="4">IBRC-M 10043</strain>
    </source>
</reference>
<dbReference type="Pfam" id="PF19590">
    <property type="entry name" value="TrbL_3"/>
    <property type="match status" value="1"/>
</dbReference>
<feature type="transmembrane region" description="Helical" evidence="2">
    <location>
        <begin position="277"/>
        <end position="302"/>
    </location>
</feature>
<organism evidence="3 4">
    <name type="scientific">Halorientalis persicus</name>
    <dbReference type="NCBI Taxonomy" id="1367881"/>
    <lineage>
        <taxon>Archaea</taxon>
        <taxon>Methanobacteriati</taxon>
        <taxon>Methanobacteriota</taxon>
        <taxon>Stenosarchaea group</taxon>
        <taxon>Halobacteria</taxon>
        <taxon>Halobacteriales</taxon>
        <taxon>Haloarculaceae</taxon>
        <taxon>Halorientalis</taxon>
    </lineage>
</organism>
<gene>
    <name evidence="3" type="ORF">SAMN05216388_102817</name>
</gene>
<feature type="transmembrane region" description="Helical" evidence="2">
    <location>
        <begin position="139"/>
        <end position="159"/>
    </location>
</feature>
<feature type="transmembrane region" description="Helical" evidence="2">
    <location>
        <begin position="179"/>
        <end position="207"/>
    </location>
</feature>
<evidence type="ECO:0000313" key="4">
    <source>
        <dbReference type="Proteomes" id="UP000198775"/>
    </source>
</evidence>
<keyword evidence="4" id="KW-1185">Reference proteome</keyword>
<feature type="compositionally biased region" description="Gly residues" evidence="1">
    <location>
        <begin position="389"/>
        <end position="404"/>
    </location>
</feature>
<feature type="compositionally biased region" description="Basic and acidic residues" evidence="1">
    <location>
        <begin position="418"/>
        <end position="448"/>
    </location>
</feature>
<protein>
    <recommendedName>
        <fullName evidence="5">Type IV secretion system protein TrbL</fullName>
    </recommendedName>
</protein>
<evidence type="ECO:0000256" key="1">
    <source>
        <dbReference type="SAM" id="MobiDB-lite"/>
    </source>
</evidence>
<feature type="region of interest" description="Disordered" evidence="1">
    <location>
        <begin position="379"/>
        <end position="448"/>
    </location>
</feature>
<dbReference type="EMBL" id="FOCX01000028">
    <property type="protein sequence ID" value="SEP03263.1"/>
    <property type="molecule type" value="Genomic_DNA"/>
</dbReference>
<keyword evidence="2" id="KW-1133">Transmembrane helix</keyword>
<evidence type="ECO:0000256" key="2">
    <source>
        <dbReference type="SAM" id="Phobius"/>
    </source>
</evidence>
<keyword evidence="2" id="KW-0472">Membrane</keyword>
<dbReference type="RefSeq" id="WP_244515069.1">
    <property type="nucleotide sequence ID" value="NZ_FOCX01000028.1"/>
</dbReference>
<feature type="transmembrane region" description="Helical" evidence="2">
    <location>
        <begin position="214"/>
        <end position="233"/>
    </location>
</feature>
<accession>A0A1H8UJW9</accession>
<dbReference type="InterPro" id="IPR045782">
    <property type="entry name" value="TrbL_3"/>
</dbReference>
<feature type="compositionally biased region" description="Low complexity" evidence="1">
    <location>
        <begin position="405"/>
        <end position="417"/>
    </location>
</feature>